<comment type="cofactor">
    <cofactor evidence="1">
        <name>Zn(2+)</name>
        <dbReference type="ChEBI" id="CHEBI:29105"/>
    </cofactor>
</comment>
<sequence length="968" mass="104043">MSFFLRAVAAPLAALSLLANAALPAAPAPKRKPAAQPAAPAVTVDTRPWLFERSDIPPDPEWHFGKLSTGLRYAVRKNGVPPGQVAVRVRIDAGSLNERDSEQGYAHLIEHLSFRGSKYVPDGEAKRVWQRFGATFGSDSNAQTTATQTVYKLDLPGATQESLDESLKIFAGMMAEPAITERGLAAERPAVLAEQREAPGPQVRWSDAMRGLFFAHQPLADRSPIGNVKTLMAATPASIKAFHDLWYRPARTVVIISGDIDPDVAAKLVVKNFGGWHGKGADPADPDFGKPDPSAPETATIVEPALPPIVAMATLRPWIARDDTIIFNQKRFIDFLAVRVINRRLETRARAGGSFLQATMSLDDMSRSANGTFTNILPLGDDWHAALKDVRAVIADAMATPPTQGEIEREYAEFDAAMRNDVGTARVEAGAKQADDMVGALDIRETVAGPQTSYDILKQAHDKGMFTPASILESTKRIFTGVTRALVNTRTADGATPAAVAAALKEDVSGLVGARKAQGSVDFSRLPKLGKPGKVDTREHVGDPGIEKIVFKNGVRMLLYANASETGRVYLRVRFGRGYTTLPAKTPTPAWAGDMALVPGGIGKLDQGDLDALTNGRRIGMDLDITDDAFVFNAMTTPGDYADNLLLMAEKLAYPRWDPAPVMRARAAMLAGYPGLDSSPDGILSRDLERRIRHGDVRWGTPAKTEVEALTPQSFRAFWQPILAKGPIEVDVFGDVKPDEAIAAVARTFGALKPRKPDDAPAVPVGFPAHVDKPVVLTHGGPETQAAAVIAWPTAGGAAGHAEMRRLDILASVFADRLFDRLRSVAGASYSPSAQSQWPLGMSTGGRIIALGQVQPDKVDLFFKLSREIAAELVAKPVDTDELRRTVVPTLQFLARASSGNQFWLIQSSGGAYDPARIEAIQTMVDDLASITPATLQATAAKYLRPDKDWTLAVVPRKAGEAPPVAGK</sequence>
<dbReference type="GO" id="GO:0006508">
    <property type="term" value="P:proteolysis"/>
    <property type="evidence" value="ECO:0007669"/>
    <property type="project" value="UniProtKB-KW"/>
</dbReference>
<evidence type="ECO:0000259" key="10">
    <source>
        <dbReference type="Pfam" id="PF00675"/>
    </source>
</evidence>
<keyword evidence="3" id="KW-0645">Protease</keyword>
<evidence type="ECO:0000256" key="8">
    <source>
        <dbReference type="RuleBase" id="RU004447"/>
    </source>
</evidence>
<feature type="domain" description="Peptidase M16 C-terminal" evidence="11">
    <location>
        <begin position="235"/>
        <end position="299"/>
    </location>
</feature>
<dbReference type="EMBL" id="JANFAV010000009">
    <property type="protein sequence ID" value="MCW6535810.1"/>
    <property type="molecule type" value="Genomic_DNA"/>
</dbReference>
<gene>
    <name evidence="12" type="ORF">NEE01_13585</name>
</gene>
<reference evidence="12" key="1">
    <citation type="submission" date="2022-06" db="EMBL/GenBank/DDBJ databases">
        <title>Sphingomonas sp. nov. isolated from rhizosphere soil of tomato.</title>
        <authorList>
            <person name="Dong H."/>
            <person name="Gao R."/>
        </authorList>
    </citation>
    <scope>NUCLEOTIDE SEQUENCE</scope>
    <source>
        <strain evidence="12">MMSM24</strain>
    </source>
</reference>
<evidence type="ECO:0000256" key="5">
    <source>
        <dbReference type="ARBA" id="ARBA00022801"/>
    </source>
</evidence>
<evidence type="ECO:0000313" key="13">
    <source>
        <dbReference type="Proteomes" id="UP001165565"/>
    </source>
</evidence>
<feature type="signal peptide" evidence="9">
    <location>
        <begin position="1"/>
        <end position="21"/>
    </location>
</feature>
<dbReference type="InterPro" id="IPR011765">
    <property type="entry name" value="Pept_M16_N"/>
</dbReference>
<dbReference type="Pfam" id="PF00675">
    <property type="entry name" value="Peptidase_M16"/>
    <property type="match status" value="1"/>
</dbReference>
<dbReference type="RefSeq" id="WP_265269307.1">
    <property type="nucleotide sequence ID" value="NZ_JANFAV010000009.1"/>
</dbReference>
<keyword evidence="4" id="KW-0479">Metal-binding</keyword>
<evidence type="ECO:0000313" key="12">
    <source>
        <dbReference type="EMBL" id="MCW6535810.1"/>
    </source>
</evidence>
<comment type="similarity">
    <text evidence="2 8">Belongs to the peptidase M16 family.</text>
</comment>
<dbReference type="PANTHER" id="PTHR43690">
    <property type="entry name" value="NARDILYSIN"/>
    <property type="match status" value="1"/>
</dbReference>
<evidence type="ECO:0000256" key="9">
    <source>
        <dbReference type="SAM" id="SignalP"/>
    </source>
</evidence>
<accession>A0AA41Z966</accession>
<feature type="domain" description="Peptidase M16 N-terminal" evidence="10">
    <location>
        <begin position="84"/>
        <end position="197"/>
    </location>
</feature>
<protein>
    <submittedName>
        <fullName evidence="12">Insulinase family protein</fullName>
    </submittedName>
</protein>
<evidence type="ECO:0000256" key="2">
    <source>
        <dbReference type="ARBA" id="ARBA00007261"/>
    </source>
</evidence>
<organism evidence="12 13">
    <name type="scientific">Sphingomonas lycopersici</name>
    <dbReference type="NCBI Taxonomy" id="2951807"/>
    <lineage>
        <taxon>Bacteria</taxon>
        <taxon>Pseudomonadati</taxon>
        <taxon>Pseudomonadota</taxon>
        <taxon>Alphaproteobacteria</taxon>
        <taxon>Sphingomonadales</taxon>
        <taxon>Sphingomonadaceae</taxon>
        <taxon>Sphingomonas</taxon>
    </lineage>
</organism>
<proteinExistence type="inferred from homology"/>
<dbReference type="Gene3D" id="3.30.830.10">
    <property type="entry name" value="Metalloenzyme, LuxS/M16 peptidase-like"/>
    <property type="match status" value="3"/>
</dbReference>
<feature type="domain" description="Peptidase M16 C-terminal" evidence="11">
    <location>
        <begin position="710"/>
        <end position="886"/>
    </location>
</feature>
<keyword evidence="13" id="KW-1185">Reference proteome</keyword>
<keyword evidence="5" id="KW-0378">Hydrolase</keyword>
<dbReference type="GO" id="GO:0004222">
    <property type="term" value="F:metalloendopeptidase activity"/>
    <property type="evidence" value="ECO:0007669"/>
    <property type="project" value="InterPro"/>
</dbReference>
<dbReference type="InterPro" id="IPR050626">
    <property type="entry name" value="Peptidase_M16"/>
</dbReference>
<comment type="caution">
    <text evidence="12">The sequence shown here is derived from an EMBL/GenBank/DDBJ whole genome shotgun (WGS) entry which is preliminary data.</text>
</comment>
<evidence type="ECO:0000256" key="4">
    <source>
        <dbReference type="ARBA" id="ARBA00022723"/>
    </source>
</evidence>
<dbReference type="PANTHER" id="PTHR43690:SF17">
    <property type="entry name" value="PROTEIN YHJJ"/>
    <property type="match status" value="1"/>
</dbReference>
<keyword evidence="6" id="KW-0862">Zinc</keyword>
<evidence type="ECO:0000256" key="7">
    <source>
        <dbReference type="ARBA" id="ARBA00023049"/>
    </source>
</evidence>
<keyword evidence="9" id="KW-0732">Signal</keyword>
<feature type="chain" id="PRO_5041394937" evidence="9">
    <location>
        <begin position="22"/>
        <end position="968"/>
    </location>
</feature>
<dbReference type="GO" id="GO:0046872">
    <property type="term" value="F:metal ion binding"/>
    <property type="evidence" value="ECO:0007669"/>
    <property type="project" value="UniProtKB-KW"/>
</dbReference>
<dbReference type="Proteomes" id="UP001165565">
    <property type="component" value="Unassembled WGS sequence"/>
</dbReference>
<dbReference type="InterPro" id="IPR007863">
    <property type="entry name" value="Peptidase_M16_C"/>
</dbReference>
<evidence type="ECO:0000256" key="6">
    <source>
        <dbReference type="ARBA" id="ARBA00022833"/>
    </source>
</evidence>
<dbReference type="PROSITE" id="PS00143">
    <property type="entry name" value="INSULINASE"/>
    <property type="match status" value="1"/>
</dbReference>
<name>A0AA41Z966_9SPHN</name>
<dbReference type="SUPFAM" id="SSF63411">
    <property type="entry name" value="LuxS/MPP-like metallohydrolase"/>
    <property type="match status" value="3"/>
</dbReference>
<evidence type="ECO:0000259" key="11">
    <source>
        <dbReference type="Pfam" id="PF05193"/>
    </source>
</evidence>
<keyword evidence="7" id="KW-0482">Metalloprotease</keyword>
<dbReference type="InterPro" id="IPR001431">
    <property type="entry name" value="Pept_M16_Zn_BS"/>
</dbReference>
<dbReference type="Pfam" id="PF05193">
    <property type="entry name" value="Peptidase_M16_C"/>
    <property type="match status" value="2"/>
</dbReference>
<dbReference type="InterPro" id="IPR011249">
    <property type="entry name" value="Metalloenz_LuxS/M16"/>
</dbReference>
<evidence type="ECO:0000256" key="3">
    <source>
        <dbReference type="ARBA" id="ARBA00022670"/>
    </source>
</evidence>
<evidence type="ECO:0000256" key="1">
    <source>
        <dbReference type="ARBA" id="ARBA00001947"/>
    </source>
</evidence>
<dbReference type="AlphaFoldDB" id="A0AA41Z966"/>